<dbReference type="InterPro" id="IPR010359">
    <property type="entry name" value="IrrE_HExxH"/>
</dbReference>
<evidence type="ECO:0000313" key="4">
    <source>
        <dbReference type="Proteomes" id="UP000001043"/>
    </source>
</evidence>
<sequence length="387" mass="44785">MEEIIMEINFNGERLKKARIYRGMTVAELAERIDCQRQTVSMYENNKSKPNDNNVVKRIAKELGFPVKFFLETGNNIAIGSTYFRALLTTNKKYRAEQIQKMEFLAEIYFFLQDYIEFPTLNLPDCSGKTPEEAALLLRETWGLGLKPIDNIIYEVEQHGILVTSFSTSTDDIDAFSQMVDISGETFYLIGYSSNKTSASRIHFDIAHELGHICLHEWSEDVEALEKQEFKDRESEANRFASAFLLPEETFKIDAKRTPLRIPNYTELKRKWKVSIQAMIRRSYSLGIISMDEYHSMIRTLQRRGLRKSEPLDDELLTSLPALLKTAVLMLLNEKVFTPKEFMDELSFSYNFSLEPEEVEYLLSLPKNTLTSAKVIPFPDLQLKKDV</sequence>
<dbReference type="Proteomes" id="UP000001043">
    <property type="component" value="Segment"/>
</dbReference>
<dbReference type="OrthoDB" id="31576at10239"/>
<dbReference type="InterPro" id="IPR052345">
    <property type="entry name" value="Rad_response_metalloprotease"/>
</dbReference>
<dbReference type="EMBL" id="EU719189">
    <property type="protein sequence ID" value="ACH91363.1"/>
    <property type="molecule type" value="Genomic_DNA"/>
</dbReference>
<protein>
    <submittedName>
        <fullName evidence="3">Putative phage DNA-binding protein</fullName>
    </submittedName>
</protein>
<dbReference type="InterPro" id="IPR001387">
    <property type="entry name" value="Cro/C1-type_HTH"/>
</dbReference>
<evidence type="ECO:0000313" key="3">
    <source>
        <dbReference type="EMBL" id="ACH91363.1"/>
    </source>
</evidence>
<dbReference type="GO" id="GO:0003677">
    <property type="term" value="F:DNA binding"/>
    <property type="evidence" value="ECO:0007669"/>
    <property type="project" value="UniProtKB-KW"/>
</dbReference>
<dbReference type="Gene3D" id="1.10.260.40">
    <property type="entry name" value="lambda repressor-like DNA-binding domains"/>
    <property type="match status" value="1"/>
</dbReference>
<feature type="domain" description="HTH cro/C1-type" evidence="2">
    <location>
        <begin position="15"/>
        <end position="70"/>
    </location>
</feature>
<dbReference type="Pfam" id="PF06114">
    <property type="entry name" value="Peptidase_M78"/>
    <property type="match status" value="1"/>
</dbReference>
<accession>B6SBZ6</accession>
<dbReference type="CDD" id="cd00093">
    <property type="entry name" value="HTH_XRE"/>
    <property type="match status" value="1"/>
</dbReference>
<dbReference type="SUPFAM" id="SSF47413">
    <property type="entry name" value="lambda repressor-like DNA-binding domains"/>
    <property type="match status" value="1"/>
</dbReference>
<evidence type="ECO:0000256" key="1">
    <source>
        <dbReference type="ARBA" id="ARBA00007227"/>
    </source>
</evidence>
<organism evidence="3 4">
    <name type="scientific">Clostridioides phage phiCD27</name>
    <dbReference type="NCBI Taxonomy" id="2849704"/>
    <lineage>
        <taxon>Viruses</taxon>
        <taxon>Duplodnaviria</taxon>
        <taxon>Heunggongvirae</taxon>
        <taxon>Uroviricota</taxon>
        <taxon>Caudoviricetes</taxon>
        <taxon>Colneyvirus</taxon>
        <taxon>Colneyvirus CD27</taxon>
    </lineage>
</organism>
<dbReference type="RefSeq" id="YP_002290948.1">
    <property type="nucleotide sequence ID" value="NC_011398.1"/>
</dbReference>
<evidence type="ECO:0000259" key="2">
    <source>
        <dbReference type="PROSITE" id="PS50943"/>
    </source>
</evidence>
<dbReference type="PANTHER" id="PTHR43236">
    <property type="entry name" value="ANTITOXIN HIGA1"/>
    <property type="match status" value="1"/>
</dbReference>
<reference evidence="3 4" key="1">
    <citation type="journal article" date="2008" name="J. Bacteriol.">
        <title>Molecular characterization of a Clostridium difficile bacteriophage and its cloned biologically active endolysin.</title>
        <authorList>
            <person name="Mayer M.J."/>
            <person name="Narbad A."/>
            <person name="Gasson M.J."/>
        </authorList>
    </citation>
    <scope>NUCLEOTIDE SEQUENCE</scope>
</reference>
<dbReference type="Gene3D" id="1.10.10.2910">
    <property type="match status" value="1"/>
</dbReference>
<dbReference type="Pfam" id="PF12844">
    <property type="entry name" value="HTH_19"/>
    <property type="match status" value="1"/>
</dbReference>
<dbReference type="KEGG" id="vg:6998199"/>
<proteinExistence type="inferred from homology"/>
<dbReference type="SMART" id="SM00530">
    <property type="entry name" value="HTH_XRE"/>
    <property type="match status" value="1"/>
</dbReference>
<comment type="similarity">
    <text evidence="1">Belongs to the short-chain fatty acyl-CoA assimilation regulator (ScfR) family.</text>
</comment>
<dbReference type="InterPro" id="IPR010982">
    <property type="entry name" value="Lambda_DNA-bd_dom_sf"/>
</dbReference>
<keyword evidence="4" id="KW-1185">Reference proteome</keyword>
<dbReference type="PANTHER" id="PTHR43236:SF1">
    <property type="entry name" value="BLL7220 PROTEIN"/>
    <property type="match status" value="1"/>
</dbReference>
<dbReference type="GeneID" id="6998199"/>
<dbReference type="PROSITE" id="PS50943">
    <property type="entry name" value="HTH_CROC1"/>
    <property type="match status" value="1"/>
</dbReference>
<name>B6SBZ6_9CAUD</name>
<keyword evidence="3" id="KW-0238">DNA-binding</keyword>